<dbReference type="InterPro" id="IPR027417">
    <property type="entry name" value="P-loop_NTPase"/>
</dbReference>
<dbReference type="InterPro" id="IPR056884">
    <property type="entry name" value="NPHP3-like_N"/>
</dbReference>
<dbReference type="EMBL" id="WIWT01000015">
    <property type="protein sequence ID" value="KAF3216802.1"/>
    <property type="molecule type" value="Genomic_DNA"/>
</dbReference>
<dbReference type="PANTHER" id="PTHR10039:SF16">
    <property type="entry name" value="GPI INOSITOL-DEACYLASE"/>
    <property type="match status" value="1"/>
</dbReference>
<dbReference type="OrthoDB" id="674604at2759"/>
<reference evidence="6 7" key="1">
    <citation type="submission" date="2019-06" db="EMBL/GenBank/DDBJ databases">
        <authorList>
            <person name="Palmer J.M."/>
        </authorList>
    </citation>
    <scope>NUCLEOTIDE SEQUENCE [LARGE SCALE GENOMIC DNA]</scope>
    <source>
        <strain evidence="5 6">TWF106</strain>
        <strain evidence="3 7">TWF191</strain>
        <strain evidence="4">TWF679</strain>
    </source>
</reference>
<dbReference type="Proteomes" id="UP000472727">
    <property type="component" value="Unassembled WGS sequence"/>
</dbReference>
<gene>
    <name evidence="5" type="ORF">TWF106_004300</name>
    <name evidence="3" type="ORF">TWF191_009106</name>
    <name evidence="4" type="ORF">TWF679_002648</name>
</gene>
<evidence type="ECO:0000313" key="5">
    <source>
        <dbReference type="EMBL" id="KAF3229381.1"/>
    </source>
</evidence>
<organism evidence="3 7">
    <name type="scientific">Orbilia oligospora</name>
    <name type="common">Nematode-trapping fungus</name>
    <name type="synonym">Arthrobotrys oligospora</name>
    <dbReference type="NCBI Taxonomy" id="2813651"/>
    <lineage>
        <taxon>Eukaryota</taxon>
        <taxon>Fungi</taxon>
        <taxon>Dikarya</taxon>
        <taxon>Ascomycota</taxon>
        <taxon>Pezizomycotina</taxon>
        <taxon>Orbiliomycetes</taxon>
        <taxon>Orbiliales</taxon>
        <taxon>Orbiliaceae</taxon>
        <taxon>Orbilia</taxon>
    </lineage>
</organism>
<dbReference type="AlphaFoldDB" id="A0A6G1MN85"/>
<name>A0A6G1MN85_ORBOL</name>
<evidence type="ECO:0000256" key="1">
    <source>
        <dbReference type="ARBA" id="ARBA00022737"/>
    </source>
</evidence>
<dbReference type="PANTHER" id="PTHR10039">
    <property type="entry name" value="AMELOGENIN"/>
    <property type="match status" value="1"/>
</dbReference>
<proteinExistence type="predicted"/>
<evidence type="ECO:0000313" key="3">
    <source>
        <dbReference type="EMBL" id="KAF3216281.1"/>
    </source>
</evidence>
<sequence length="272" mass="30437">MAEAIGVAASIATFVEISIKVASLCMDHAKKVKNADDDIRRLLTKIEGIATLAEDIQEQIKNSVQKRLDPSTRRKFMSSIGLRLKWPFESKDVDKIILDLEKCKTDISLALQLDTTLVLDIREHIDLRKIPSAPGAAFDAHISSDELDARCHPETRKDLLLQLKTWAEDPQGKSIFWLNGIVGTGKSTISRTVAQSFEDDGVLGASFFFKRGENERQNTSKFFTTITTQLLRKLPGMIPHVRTAIDEEPEIAAKTLEKQFDFLVSNLLQTSI</sequence>
<evidence type="ECO:0000313" key="6">
    <source>
        <dbReference type="Proteomes" id="UP000472727"/>
    </source>
</evidence>
<accession>A0A6G1MN85</accession>
<dbReference type="Gene3D" id="3.40.50.300">
    <property type="entry name" value="P-loop containing nucleotide triphosphate hydrolases"/>
    <property type="match status" value="1"/>
</dbReference>
<dbReference type="Proteomes" id="UP000614610">
    <property type="component" value="Unassembled WGS sequence"/>
</dbReference>
<keyword evidence="1" id="KW-0677">Repeat</keyword>
<feature type="domain" description="Nephrocystin 3-like N-terminal" evidence="2">
    <location>
        <begin position="162"/>
        <end position="269"/>
    </location>
</feature>
<dbReference type="EMBL" id="WIPF01000064">
    <property type="protein sequence ID" value="KAF3216281.1"/>
    <property type="molecule type" value="Genomic_DNA"/>
</dbReference>
<dbReference type="Proteomes" id="UP000483672">
    <property type="component" value="Unassembled WGS sequence"/>
</dbReference>
<dbReference type="EMBL" id="WIWS01000002">
    <property type="protein sequence ID" value="KAF3229381.1"/>
    <property type="molecule type" value="Genomic_DNA"/>
</dbReference>
<evidence type="ECO:0000259" key="2">
    <source>
        <dbReference type="Pfam" id="PF24883"/>
    </source>
</evidence>
<evidence type="ECO:0000313" key="4">
    <source>
        <dbReference type="EMBL" id="KAF3216802.1"/>
    </source>
</evidence>
<comment type="caution">
    <text evidence="3">The sequence shown here is derived from an EMBL/GenBank/DDBJ whole genome shotgun (WGS) entry which is preliminary data.</text>
</comment>
<dbReference type="Pfam" id="PF24883">
    <property type="entry name" value="NPHP3_N"/>
    <property type="match status" value="1"/>
</dbReference>
<evidence type="ECO:0000313" key="7">
    <source>
        <dbReference type="Proteomes" id="UP000483672"/>
    </source>
</evidence>
<protein>
    <recommendedName>
        <fullName evidence="2">Nephrocystin 3-like N-terminal domain-containing protein</fullName>
    </recommendedName>
</protein>